<dbReference type="AlphaFoldDB" id="A0AAV7EUY9"/>
<evidence type="ECO:0000256" key="2">
    <source>
        <dbReference type="ARBA" id="ARBA00023136"/>
    </source>
</evidence>
<evidence type="ECO:0000256" key="1">
    <source>
        <dbReference type="ARBA" id="ARBA00004370"/>
    </source>
</evidence>
<keyword evidence="3" id="KW-0143">Chaperone</keyword>
<evidence type="ECO:0000256" key="6">
    <source>
        <dbReference type="SAM" id="Coils"/>
    </source>
</evidence>
<dbReference type="GO" id="GO:0047627">
    <property type="term" value="F:adenylylsulfatase activity"/>
    <property type="evidence" value="ECO:0007669"/>
    <property type="project" value="UniProtKB-ARBA"/>
</dbReference>
<sequence length="774" mass="86547">MKADGASPERDLYALLHLSPDASDEEIRRAYRQWAQIYHPDKYQSPEMKDIATENFQRIREAYEILSDEGKRQIYDIYGMEGVNSGLELGTKLNRAEEIKEELERLRRRKEEEKISAHTRTSGSLLANLSVPQFLRGGGIMRGLAMSSEVQSQISKRNVIAVGGNLAVTGNSGGGAASTVLRHQISSVSSIEFMASAGLRALLGVQTSRHISLHSTATAGLTVSLRDGSINLSNTWTRQLSETSNGNIQLVLGVESSIAVGLQRKNEKTSTAGELKFGTSSFGASGHYTHHFSSKSHGRIAGRIGSTALEFEVGGGRKISDFSMVRMHYTIGIQGISWRIELHRGGQKLIVPILLSSHITSAIATGAFFVPTSIYFLVKKFVLKPYYLKRERQKALERMEKSSTQVREARAAAERAQQLLQHVATRKTKKQLETGGLVITRAVYGNQKAFKKRMEGREVNDELASQLIDVTIPLNFLVSDGGQLKLHEGIKKSGIMGFYDPCPGEPKKLQVEYAYRGQKYEVMVDDYDELLIPQELSPNGVEGPCNFILIMVKERDVPILCKIYFCVPPLLGMAIRLENIREASRNSEYTKTVLSTYCKFLWTLNFAPYTSAFRVTTYKRRRSRKAKGTIKSPCVFCQIARAATSTPLLYADERVVAFQDINPSAYRHYLVIPVEHIGTVKDLTRRIDDYNLVNHMLKVGHTLLQRDAPGPRPYSFGFHQPPFNSVDHLHLHCLALPFIPRWKHLKYLSLGPLGGFIEAEKLLDKIKPPSVAHL</sequence>
<dbReference type="Pfam" id="PF22774">
    <property type="entry name" value="DNAJC11_beta-barrel"/>
    <property type="match status" value="1"/>
</dbReference>
<comment type="subcellular location">
    <subcellularLocation>
        <location evidence="1">Membrane</location>
    </subcellularLocation>
</comment>
<dbReference type="Gene3D" id="3.30.428.10">
    <property type="entry name" value="HIT-like"/>
    <property type="match status" value="1"/>
</dbReference>
<accession>A0AAV7EUY9</accession>
<feature type="domain" description="J" evidence="7">
    <location>
        <begin position="11"/>
        <end position="79"/>
    </location>
</feature>
<dbReference type="PROSITE" id="PS51084">
    <property type="entry name" value="HIT_2"/>
    <property type="match status" value="1"/>
</dbReference>
<dbReference type="InterPro" id="IPR024586">
    <property type="entry name" value="DnaJ-like_C11_C"/>
</dbReference>
<feature type="domain" description="HIT" evidence="8">
    <location>
        <begin position="635"/>
        <end position="747"/>
    </location>
</feature>
<dbReference type="SMART" id="SM00271">
    <property type="entry name" value="DnaJ"/>
    <property type="match status" value="1"/>
</dbReference>
<comment type="caution">
    <text evidence="9">The sequence shown here is derived from an EMBL/GenBank/DDBJ whole genome shotgun (WGS) entry which is preliminary data.</text>
</comment>
<dbReference type="CDD" id="cd06257">
    <property type="entry name" value="DnaJ"/>
    <property type="match status" value="1"/>
</dbReference>
<reference evidence="9 10" key="1">
    <citation type="submission" date="2021-07" db="EMBL/GenBank/DDBJ databases">
        <title>The Aristolochia fimbriata genome: insights into angiosperm evolution, floral development and chemical biosynthesis.</title>
        <authorList>
            <person name="Jiao Y."/>
        </authorList>
    </citation>
    <scope>NUCLEOTIDE SEQUENCE [LARGE SCALE GENOMIC DNA]</scope>
    <source>
        <strain evidence="9">IBCAS-2021</strain>
        <tissue evidence="9">Leaf</tissue>
    </source>
</reference>
<name>A0AAV7EUY9_ARIFI</name>
<dbReference type="Gene3D" id="1.10.287.110">
    <property type="entry name" value="DnaJ domain"/>
    <property type="match status" value="1"/>
</dbReference>
<dbReference type="SUPFAM" id="SSF46565">
    <property type="entry name" value="Chaperone J-domain"/>
    <property type="match status" value="1"/>
</dbReference>
<gene>
    <name evidence="9" type="ORF">H6P81_005233</name>
</gene>
<dbReference type="EMBL" id="JAINDJ010000003">
    <property type="protein sequence ID" value="KAG9452329.1"/>
    <property type="molecule type" value="Genomic_DNA"/>
</dbReference>
<evidence type="ECO:0000313" key="9">
    <source>
        <dbReference type="EMBL" id="KAG9452329.1"/>
    </source>
</evidence>
<evidence type="ECO:0000259" key="8">
    <source>
        <dbReference type="PROSITE" id="PS51084"/>
    </source>
</evidence>
<dbReference type="GO" id="GO:0016020">
    <property type="term" value="C:membrane"/>
    <property type="evidence" value="ECO:0007669"/>
    <property type="project" value="UniProtKB-SubCell"/>
</dbReference>
<dbReference type="InterPro" id="IPR001623">
    <property type="entry name" value="DnaJ_domain"/>
</dbReference>
<dbReference type="InterPro" id="IPR036265">
    <property type="entry name" value="HIT-like_sf"/>
</dbReference>
<evidence type="ECO:0008006" key="11">
    <source>
        <dbReference type="Google" id="ProtNLM"/>
    </source>
</evidence>
<dbReference type="InterPro" id="IPR011146">
    <property type="entry name" value="HIT-like"/>
</dbReference>
<protein>
    <recommendedName>
        <fullName evidence="11">J domain-containing protein</fullName>
    </recommendedName>
</protein>
<dbReference type="InterPro" id="IPR042162">
    <property type="entry name" value="AtJ13"/>
</dbReference>
<proteinExistence type="predicted"/>
<dbReference type="InterPro" id="IPR036869">
    <property type="entry name" value="J_dom_sf"/>
</dbReference>
<dbReference type="PRINTS" id="PR00332">
    <property type="entry name" value="HISTRIAD"/>
</dbReference>
<dbReference type="Pfam" id="PF11875">
    <property type="entry name" value="DnaJ-like_C11_C"/>
    <property type="match status" value="1"/>
</dbReference>
<dbReference type="PANTHER" id="PTHR44914:SF1">
    <property type="entry name" value="CHAPERONE PROTEIN DNAJ 13"/>
    <property type="match status" value="1"/>
</dbReference>
<keyword evidence="6" id="KW-0175">Coiled coil</keyword>
<evidence type="ECO:0000256" key="3">
    <source>
        <dbReference type="ARBA" id="ARBA00023186"/>
    </source>
</evidence>
<feature type="short sequence motif" description="Histidine triad motif" evidence="5">
    <location>
        <begin position="728"/>
        <end position="732"/>
    </location>
</feature>
<dbReference type="InterPro" id="IPR018253">
    <property type="entry name" value="DnaJ_domain_CS"/>
</dbReference>
<dbReference type="SUPFAM" id="SSF54197">
    <property type="entry name" value="HIT-like"/>
    <property type="match status" value="1"/>
</dbReference>
<keyword evidence="2" id="KW-0472">Membrane</keyword>
<dbReference type="InterPro" id="IPR055225">
    <property type="entry name" value="DNAJC11-like_beta-barrel"/>
</dbReference>
<dbReference type="Proteomes" id="UP000825729">
    <property type="component" value="Unassembled WGS sequence"/>
</dbReference>
<dbReference type="Pfam" id="PF00226">
    <property type="entry name" value="DnaJ"/>
    <property type="match status" value="1"/>
</dbReference>
<dbReference type="PROSITE" id="PS00636">
    <property type="entry name" value="DNAJ_1"/>
    <property type="match status" value="1"/>
</dbReference>
<feature type="coiled-coil region" evidence="6">
    <location>
        <begin position="392"/>
        <end position="426"/>
    </location>
</feature>
<keyword evidence="10" id="KW-1185">Reference proteome</keyword>
<dbReference type="Pfam" id="PF11969">
    <property type="entry name" value="DcpS_C"/>
    <property type="match status" value="1"/>
</dbReference>
<evidence type="ECO:0000256" key="5">
    <source>
        <dbReference type="PROSITE-ProRule" id="PRU00464"/>
    </source>
</evidence>
<dbReference type="PANTHER" id="PTHR44914">
    <property type="entry name" value="CHAPERONE PROTEIN DNAJ 13"/>
    <property type="match status" value="1"/>
</dbReference>
<feature type="active site" description="Tele-AMP-histidine intermediate" evidence="4">
    <location>
        <position position="732"/>
    </location>
</feature>
<evidence type="ECO:0000313" key="10">
    <source>
        <dbReference type="Proteomes" id="UP000825729"/>
    </source>
</evidence>
<dbReference type="InterPro" id="IPR001310">
    <property type="entry name" value="Histidine_triad_HIT"/>
</dbReference>
<feature type="coiled-coil region" evidence="6">
    <location>
        <begin position="89"/>
        <end position="120"/>
    </location>
</feature>
<evidence type="ECO:0000256" key="4">
    <source>
        <dbReference type="PIRSR" id="PIRSR601310-1"/>
    </source>
</evidence>
<evidence type="ECO:0000259" key="7">
    <source>
        <dbReference type="PROSITE" id="PS50076"/>
    </source>
</evidence>
<dbReference type="PRINTS" id="PR00625">
    <property type="entry name" value="JDOMAIN"/>
</dbReference>
<dbReference type="PROSITE" id="PS50076">
    <property type="entry name" value="DNAJ_2"/>
    <property type="match status" value="1"/>
</dbReference>
<organism evidence="9 10">
    <name type="scientific">Aristolochia fimbriata</name>
    <name type="common">White veined hardy Dutchman's pipe vine</name>
    <dbReference type="NCBI Taxonomy" id="158543"/>
    <lineage>
        <taxon>Eukaryota</taxon>
        <taxon>Viridiplantae</taxon>
        <taxon>Streptophyta</taxon>
        <taxon>Embryophyta</taxon>
        <taxon>Tracheophyta</taxon>
        <taxon>Spermatophyta</taxon>
        <taxon>Magnoliopsida</taxon>
        <taxon>Magnoliidae</taxon>
        <taxon>Piperales</taxon>
        <taxon>Aristolochiaceae</taxon>
        <taxon>Aristolochia</taxon>
    </lineage>
</organism>